<dbReference type="STRING" id="418985.A0A1V9XY45"/>
<dbReference type="GO" id="GO:0010468">
    <property type="term" value="P:regulation of gene expression"/>
    <property type="evidence" value="ECO:0007669"/>
    <property type="project" value="UniProtKB-ARBA"/>
</dbReference>
<feature type="domain" description="K Homology" evidence="4">
    <location>
        <begin position="84"/>
        <end position="157"/>
    </location>
</feature>
<feature type="region of interest" description="Disordered" evidence="3">
    <location>
        <begin position="503"/>
        <end position="538"/>
    </location>
</feature>
<dbReference type="OrthoDB" id="271862at2759"/>
<evidence type="ECO:0000256" key="1">
    <source>
        <dbReference type="ARBA" id="ARBA00022737"/>
    </source>
</evidence>
<feature type="compositionally biased region" description="Polar residues" evidence="3">
    <location>
        <begin position="503"/>
        <end position="519"/>
    </location>
</feature>
<evidence type="ECO:0000313" key="5">
    <source>
        <dbReference type="EMBL" id="OQR78352.1"/>
    </source>
</evidence>
<dbReference type="Gene3D" id="3.30.310.210">
    <property type="match status" value="1"/>
</dbReference>
<dbReference type="PROSITE" id="PS50084">
    <property type="entry name" value="KH_TYPE_1"/>
    <property type="match status" value="1"/>
</dbReference>
<evidence type="ECO:0000256" key="3">
    <source>
        <dbReference type="SAM" id="MobiDB-lite"/>
    </source>
</evidence>
<organism evidence="5 6">
    <name type="scientific">Tropilaelaps mercedesae</name>
    <dbReference type="NCBI Taxonomy" id="418985"/>
    <lineage>
        <taxon>Eukaryota</taxon>
        <taxon>Metazoa</taxon>
        <taxon>Ecdysozoa</taxon>
        <taxon>Arthropoda</taxon>
        <taxon>Chelicerata</taxon>
        <taxon>Arachnida</taxon>
        <taxon>Acari</taxon>
        <taxon>Parasitiformes</taxon>
        <taxon>Mesostigmata</taxon>
        <taxon>Gamasina</taxon>
        <taxon>Dermanyssoidea</taxon>
        <taxon>Laelapidae</taxon>
        <taxon>Tropilaelaps</taxon>
    </lineage>
</organism>
<dbReference type="Proteomes" id="UP000192247">
    <property type="component" value="Unassembled WGS sequence"/>
</dbReference>
<dbReference type="Pfam" id="PF00013">
    <property type="entry name" value="KH_1"/>
    <property type="match status" value="1"/>
</dbReference>
<proteinExistence type="predicted"/>
<dbReference type="Gene3D" id="3.30.310.270">
    <property type="match status" value="1"/>
</dbReference>
<dbReference type="SMART" id="SM00322">
    <property type="entry name" value="KH"/>
    <property type="match status" value="2"/>
</dbReference>
<dbReference type="InterPro" id="IPR036612">
    <property type="entry name" value="KH_dom_type_1_sf"/>
</dbReference>
<keyword evidence="6" id="KW-1185">Reference proteome</keyword>
<dbReference type="InterPro" id="IPR004087">
    <property type="entry name" value="KH_dom"/>
</dbReference>
<feature type="domain" description="K Homology" evidence="4">
    <location>
        <begin position="248"/>
        <end position="320"/>
    </location>
</feature>
<dbReference type="GO" id="GO:0005737">
    <property type="term" value="C:cytoplasm"/>
    <property type="evidence" value="ECO:0007669"/>
    <property type="project" value="TreeGrafter"/>
</dbReference>
<feature type="region of interest" description="Disordered" evidence="3">
    <location>
        <begin position="121"/>
        <end position="140"/>
    </location>
</feature>
<feature type="compositionally biased region" description="Polar residues" evidence="3">
    <location>
        <begin position="20"/>
        <end position="34"/>
    </location>
</feature>
<sequence>MMSRLERNSGASELLESRHSACNASRRSGNGSTAETSCTPAAAYLLQHHIGHREYFSRSFGSHQDMDLSCDDIGKSLRNPCSGERVTLKMDVSFSDHSFIIGRGGKGIQGVMRETGCHIHFPDSNRNHRSEKSNQVSVAGPPAGVVAARQRIREHLPISLAFMVDKDDYRRAVMLPDSAPGTRLEPRPKVKNMIEALQNEFRMTITWLPMENFSCAMVTVRGRRSNFERIREGLRRLTTFLRPGQPPPYVHLGIEVSPHHLTFVLGTGEAKIRTLMNATRTQFIMAPVRSDTSHHIPTVRIFGQVDDVYHAWLAFMDLLPVVLHIDIPDAIGAWRGRIDAPDDVMHVAPWPSSSTSGDGHHELHRHRVTLEQLQELRELGVVSPEALTAAVAAAELDGDIGVLHPVFRSLITLTAQLNSMLHGYEISLMLRLGRDSRHWKMVAKGPEKHVDLLIDVYRAIRDSSYDPIALLRNALLTAPPPTNRSPISPLALSPSQNFLTLPSSMGDSSTVGDTRSNSEGQRRKARETPGLSPPRCSSTISRHHFAPHEFGCVPCEMLGSQETCEMFAKLLKISRELSSEGLLFGHYTITPFQSSALDQRKCAVSMSSDGGEESPYSSTPVRGYVDDSPDHYLGGRYFTTSGVCSGTSSGLHHINPNGSLIGPDCGYFSGSGSEYSPWNGAASLVASTSHESSAARGTRLSFGDSPGLAGILSPTCSTPAPSEGVGGARRRSGDNFCTPIRRACGEGFFDGFPLDGRGDGALVKEFDAAPGAGRDHRYM</sequence>
<feature type="compositionally biased region" description="Basic and acidic residues" evidence="3">
    <location>
        <begin position="121"/>
        <end position="132"/>
    </location>
</feature>
<dbReference type="InParanoid" id="A0A1V9XY45"/>
<evidence type="ECO:0000259" key="4">
    <source>
        <dbReference type="SMART" id="SM00322"/>
    </source>
</evidence>
<dbReference type="PANTHER" id="PTHR10627">
    <property type="entry name" value="SCP160"/>
    <property type="match status" value="1"/>
</dbReference>
<dbReference type="InterPro" id="IPR047554">
    <property type="entry name" value="BICC1_KH-I_rpt2"/>
</dbReference>
<accession>A0A1V9XY45</accession>
<dbReference type="PANTHER" id="PTHR10627:SF69">
    <property type="entry name" value="PROTEIN BICAUDAL C"/>
    <property type="match status" value="1"/>
</dbReference>
<protein>
    <recommendedName>
        <fullName evidence="4">K Homology domain-containing protein</fullName>
    </recommendedName>
</protein>
<gene>
    <name evidence="5" type="ORF">BIW11_00317</name>
</gene>
<dbReference type="CDD" id="cd22421">
    <property type="entry name" value="KH-I_BICC1_rpt2"/>
    <property type="match status" value="1"/>
</dbReference>
<dbReference type="SUPFAM" id="SSF54791">
    <property type="entry name" value="Eukaryotic type KH-domain (KH-domain type I)"/>
    <property type="match status" value="2"/>
</dbReference>
<dbReference type="AlphaFoldDB" id="A0A1V9XY45"/>
<feature type="region of interest" description="Disordered" evidence="3">
    <location>
        <begin position="604"/>
        <end position="623"/>
    </location>
</feature>
<dbReference type="InterPro" id="IPR004088">
    <property type="entry name" value="KH_dom_type_1"/>
</dbReference>
<name>A0A1V9XY45_9ACAR</name>
<keyword evidence="1" id="KW-0677">Repeat</keyword>
<dbReference type="GO" id="GO:0003723">
    <property type="term" value="F:RNA binding"/>
    <property type="evidence" value="ECO:0007669"/>
    <property type="project" value="UniProtKB-UniRule"/>
</dbReference>
<keyword evidence="2" id="KW-0694">RNA-binding</keyword>
<evidence type="ECO:0000313" key="6">
    <source>
        <dbReference type="Proteomes" id="UP000192247"/>
    </source>
</evidence>
<feature type="region of interest" description="Disordered" evidence="3">
    <location>
        <begin position="1"/>
        <end position="34"/>
    </location>
</feature>
<dbReference type="EMBL" id="MNPL01002337">
    <property type="protein sequence ID" value="OQR78352.1"/>
    <property type="molecule type" value="Genomic_DNA"/>
</dbReference>
<reference evidence="5 6" key="1">
    <citation type="journal article" date="2017" name="Gigascience">
        <title>Draft genome of the honey bee ectoparasitic mite, Tropilaelaps mercedesae, is shaped by the parasitic life history.</title>
        <authorList>
            <person name="Dong X."/>
            <person name="Armstrong S.D."/>
            <person name="Xia D."/>
            <person name="Makepeace B.L."/>
            <person name="Darby A.C."/>
            <person name="Kadowaki T."/>
        </authorList>
    </citation>
    <scope>NUCLEOTIDE SEQUENCE [LARGE SCALE GENOMIC DNA]</scope>
    <source>
        <strain evidence="5">Wuxi-XJTLU</strain>
    </source>
</reference>
<evidence type="ECO:0000256" key="2">
    <source>
        <dbReference type="PROSITE-ProRule" id="PRU00117"/>
    </source>
</evidence>
<comment type="caution">
    <text evidence="5">The sequence shown here is derived from an EMBL/GenBank/DDBJ whole genome shotgun (WGS) entry which is preliminary data.</text>
</comment>